<organism evidence="1">
    <name type="scientific">marine sediment metagenome</name>
    <dbReference type="NCBI Taxonomy" id="412755"/>
    <lineage>
        <taxon>unclassified sequences</taxon>
        <taxon>metagenomes</taxon>
        <taxon>ecological metagenomes</taxon>
    </lineage>
</organism>
<protein>
    <submittedName>
        <fullName evidence="1">Uncharacterized protein</fullName>
    </submittedName>
</protein>
<gene>
    <name evidence="1" type="ORF">LCGC14_0344310</name>
</gene>
<accession>A0A0F9TCI9</accession>
<reference evidence="1" key="1">
    <citation type="journal article" date="2015" name="Nature">
        <title>Complex archaea that bridge the gap between prokaryotes and eukaryotes.</title>
        <authorList>
            <person name="Spang A."/>
            <person name="Saw J.H."/>
            <person name="Jorgensen S.L."/>
            <person name="Zaremba-Niedzwiedzka K."/>
            <person name="Martijn J."/>
            <person name="Lind A.E."/>
            <person name="van Eijk R."/>
            <person name="Schleper C."/>
            <person name="Guy L."/>
            <person name="Ettema T.J."/>
        </authorList>
    </citation>
    <scope>NUCLEOTIDE SEQUENCE</scope>
</reference>
<evidence type="ECO:0000313" key="1">
    <source>
        <dbReference type="EMBL" id="KKN78955.1"/>
    </source>
</evidence>
<proteinExistence type="predicted"/>
<comment type="caution">
    <text evidence="1">The sequence shown here is derived from an EMBL/GenBank/DDBJ whole genome shotgun (WGS) entry which is preliminary data.</text>
</comment>
<dbReference type="AlphaFoldDB" id="A0A0F9TCI9"/>
<sequence length="84" mass="9611">MGKKRTWRWVTREPSDPSFVEVWRLARPAPTLVFFLGGDLGWFDCKEDFSAYTSICNKEFKKLTGITVPIGRPIKVAFSAEVVE</sequence>
<name>A0A0F9TCI9_9ZZZZ</name>
<dbReference type="EMBL" id="LAZR01000254">
    <property type="protein sequence ID" value="KKN78955.1"/>
    <property type="molecule type" value="Genomic_DNA"/>
</dbReference>